<dbReference type="AlphaFoldDB" id="G1Q6G2"/>
<keyword evidence="8" id="KW-1185">Reference proteome</keyword>
<protein>
    <recommendedName>
        <fullName evidence="9">Butyrophilin subfamily 1 member A1</fullName>
    </recommendedName>
</protein>
<dbReference type="CDD" id="cd05713">
    <property type="entry name" value="IgV_MOG_like"/>
    <property type="match status" value="1"/>
</dbReference>
<dbReference type="InterPro" id="IPR003877">
    <property type="entry name" value="SPRY_dom"/>
</dbReference>
<dbReference type="InterPro" id="IPR013783">
    <property type="entry name" value="Ig-like_fold"/>
</dbReference>
<dbReference type="PANTHER" id="PTHR24100:SF64">
    <property type="entry name" value="BUTYROPHILIN, SUBFAMILY 3, MEMBER A3-RELATED"/>
    <property type="match status" value="1"/>
</dbReference>
<keyword evidence="3" id="KW-0472">Membrane</keyword>
<dbReference type="InterPro" id="IPR050504">
    <property type="entry name" value="IgSF_BTN/MOG"/>
</dbReference>
<dbReference type="eggNOG" id="ENOG502QSRZ">
    <property type="taxonomic scope" value="Eukaryota"/>
</dbReference>
<dbReference type="InterPro" id="IPR001870">
    <property type="entry name" value="B30.2/SPRY"/>
</dbReference>
<dbReference type="SMART" id="SM00449">
    <property type="entry name" value="SPRY"/>
    <property type="match status" value="1"/>
</dbReference>
<evidence type="ECO:0000259" key="5">
    <source>
        <dbReference type="PROSITE" id="PS50188"/>
    </source>
</evidence>
<dbReference type="Proteomes" id="UP000001074">
    <property type="component" value="Unassembled WGS sequence"/>
</dbReference>
<organism evidence="7 8">
    <name type="scientific">Myotis lucifugus</name>
    <name type="common">Little brown bat</name>
    <dbReference type="NCBI Taxonomy" id="59463"/>
    <lineage>
        <taxon>Eukaryota</taxon>
        <taxon>Metazoa</taxon>
        <taxon>Chordata</taxon>
        <taxon>Craniata</taxon>
        <taxon>Vertebrata</taxon>
        <taxon>Euteleostomi</taxon>
        <taxon>Mammalia</taxon>
        <taxon>Eutheria</taxon>
        <taxon>Laurasiatheria</taxon>
        <taxon>Chiroptera</taxon>
        <taxon>Yangochiroptera</taxon>
        <taxon>Vespertilionidae</taxon>
        <taxon>Myotis</taxon>
    </lineage>
</organism>
<evidence type="ECO:0000256" key="4">
    <source>
        <dbReference type="ARBA" id="ARBA00023319"/>
    </source>
</evidence>
<dbReference type="PANTHER" id="PTHR24100">
    <property type="entry name" value="BUTYROPHILIN"/>
    <property type="match status" value="1"/>
</dbReference>
<dbReference type="PROSITE" id="PS50835">
    <property type="entry name" value="IG_LIKE"/>
    <property type="match status" value="1"/>
</dbReference>
<dbReference type="GO" id="GO:0001817">
    <property type="term" value="P:regulation of cytokine production"/>
    <property type="evidence" value="ECO:0007669"/>
    <property type="project" value="TreeGrafter"/>
</dbReference>
<evidence type="ECO:0000313" key="8">
    <source>
        <dbReference type="Proteomes" id="UP000001074"/>
    </source>
</evidence>
<dbReference type="PRINTS" id="PR01407">
    <property type="entry name" value="BUTYPHLNCDUF"/>
</dbReference>
<feature type="domain" description="B30.2/SPRY" evidence="5">
    <location>
        <begin position="307"/>
        <end position="501"/>
    </location>
</feature>
<comment type="similarity">
    <text evidence="2">Belongs to the immunoglobulin superfamily. BTN/MOG family.</text>
</comment>
<dbReference type="HOGENOM" id="CLU_013137_22_2_1"/>
<dbReference type="Ensembl" id="ENSMLUT00000027262.1">
    <property type="protein sequence ID" value="ENSMLUP00000019295.1"/>
    <property type="gene ID" value="ENSMLUG00000026437.1"/>
</dbReference>
<dbReference type="GeneTree" id="ENSGT00940000162450"/>
<dbReference type="SMART" id="SM00406">
    <property type="entry name" value="IGv"/>
    <property type="match status" value="1"/>
</dbReference>
<dbReference type="Pfam" id="PF00622">
    <property type="entry name" value="SPRY"/>
    <property type="match status" value="1"/>
</dbReference>
<dbReference type="InterPro" id="IPR013106">
    <property type="entry name" value="Ig_V-set"/>
</dbReference>
<dbReference type="FunFam" id="2.60.40.10:FF:000208">
    <property type="entry name" value="Butyrophilin subfamily 1 member A1"/>
    <property type="match status" value="1"/>
</dbReference>
<evidence type="ECO:0000259" key="6">
    <source>
        <dbReference type="PROSITE" id="PS50835"/>
    </source>
</evidence>
<dbReference type="InterPro" id="IPR003879">
    <property type="entry name" value="Butyrophylin_SPRY"/>
</dbReference>
<comment type="subcellular location">
    <subcellularLocation>
        <location evidence="1">Membrane</location>
    </subcellularLocation>
</comment>
<evidence type="ECO:0000313" key="7">
    <source>
        <dbReference type="Ensembl" id="ENSMLUP00000019295.1"/>
    </source>
</evidence>
<name>G1Q6G2_MYOLU</name>
<dbReference type="GO" id="GO:0050852">
    <property type="term" value="P:T cell receptor signaling pathway"/>
    <property type="evidence" value="ECO:0007669"/>
    <property type="project" value="TreeGrafter"/>
</dbReference>
<evidence type="ECO:0000256" key="3">
    <source>
        <dbReference type="ARBA" id="ARBA00023136"/>
    </source>
</evidence>
<dbReference type="Gene3D" id="2.60.120.920">
    <property type="match status" value="1"/>
</dbReference>
<dbReference type="InterPro" id="IPR003599">
    <property type="entry name" value="Ig_sub"/>
</dbReference>
<reference evidence="7 8" key="1">
    <citation type="journal article" date="2011" name="Nature">
        <title>A high-resolution map of human evolutionary constraint using 29 mammals.</title>
        <authorList>
            <person name="Lindblad-Toh K."/>
            <person name="Garber M."/>
            <person name="Zuk O."/>
            <person name="Lin M.F."/>
            <person name="Parker B.J."/>
            <person name="Washietl S."/>
            <person name="Kheradpour P."/>
            <person name="Ernst J."/>
            <person name="Jordan G."/>
            <person name="Mauceli E."/>
            <person name="Ward L.D."/>
            <person name="Lowe C.B."/>
            <person name="Holloway A.K."/>
            <person name="Clamp M."/>
            <person name="Gnerre S."/>
            <person name="Alfoldi J."/>
            <person name="Beal K."/>
            <person name="Chang J."/>
            <person name="Clawson H."/>
            <person name="Cuff J."/>
            <person name="Di Palma F."/>
            <person name="Fitzgerald S."/>
            <person name="Flicek P."/>
            <person name="Guttman M."/>
            <person name="Hubisz M.J."/>
            <person name="Jaffe D.B."/>
            <person name="Jungreis I."/>
            <person name="Kent W.J."/>
            <person name="Kostka D."/>
            <person name="Lara M."/>
            <person name="Martins A.L."/>
            <person name="Massingham T."/>
            <person name="Moltke I."/>
            <person name="Raney B.J."/>
            <person name="Rasmussen M.D."/>
            <person name="Robinson J."/>
            <person name="Stark A."/>
            <person name="Vilella A.J."/>
            <person name="Wen J."/>
            <person name="Xie X."/>
            <person name="Zody M.C."/>
            <person name="Baldwin J."/>
            <person name="Bloom T."/>
            <person name="Chin C.W."/>
            <person name="Heiman D."/>
            <person name="Nicol R."/>
            <person name="Nusbaum C."/>
            <person name="Young S."/>
            <person name="Wilkinson J."/>
            <person name="Worley K.C."/>
            <person name="Kovar C.L."/>
            <person name="Muzny D.M."/>
            <person name="Gibbs R.A."/>
            <person name="Cree A."/>
            <person name="Dihn H.H."/>
            <person name="Fowler G."/>
            <person name="Jhangiani S."/>
            <person name="Joshi V."/>
            <person name="Lee S."/>
            <person name="Lewis L.R."/>
            <person name="Nazareth L.V."/>
            <person name="Okwuonu G."/>
            <person name="Santibanez J."/>
            <person name="Warren W.C."/>
            <person name="Mardis E.R."/>
            <person name="Weinstock G.M."/>
            <person name="Wilson R.K."/>
            <person name="Delehaunty K."/>
            <person name="Dooling D."/>
            <person name="Fronik C."/>
            <person name="Fulton L."/>
            <person name="Fulton B."/>
            <person name="Graves T."/>
            <person name="Minx P."/>
            <person name="Sodergren E."/>
            <person name="Birney E."/>
            <person name="Margulies E.H."/>
            <person name="Herrero J."/>
            <person name="Green E.D."/>
            <person name="Haussler D."/>
            <person name="Siepel A."/>
            <person name="Goldman N."/>
            <person name="Pollard K.S."/>
            <person name="Pedersen J.S."/>
            <person name="Lander E.S."/>
            <person name="Kellis M."/>
        </authorList>
    </citation>
    <scope>NUCLEOTIDE SEQUENCE [LARGE SCALE GENOMIC DNA]</scope>
</reference>
<dbReference type="InParanoid" id="G1Q6G2"/>
<dbReference type="Gene3D" id="2.60.40.10">
    <property type="entry name" value="Immunoglobulins"/>
    <property type="match status" value="1"/>
</dbReference>
<dbReference type="EMBL" id="AAPE02049493">
    <property type="status" value="NOT_ANNOTATED_CDS"/>
    <property type="molecule type" value="Genomic_DNA"/>
</dbReference>
<dbReference type="SUPFAM" id="SSF48726">
    <property type="entry name" value="Immunoglobulin"/>
    <property type="match status" value="1"/>
</dbReference>
<dbReference type="InterPro" id="IPR036179">
    <property type="entry name" value="Ig-like_dom_sf"/>
</dbReference>
<keyword evidence="4" id="KW-0393">Immunoglobulin domain</keyword>
<evidence type="ECO:0008006" key="9">
    <source>
        <dbReference type="Google" id="ProtNLM"/>
    </source>
</evidence>
<dbReference type="PROSITE" id="PS50188">
    <property type="entry name" value="B302_SPRY"/>
    <property type="match status" value="1"/>
</dbReference>
<reference evidence="7" key="2">
    <citation type="submission" date="2025-08" db="UniProtKB">
        <authorList>
            <consortium name="Ensembl"/>
        </authorList>
    </citation>
    <scope>IDENTIFICATION</scope>
</reference>
<dbReference type="EMBL" id="AAPE02049492">
    <property type="status" value="NOT_ANNOTATED_CDS"/>
    <property type="molecule type" value="Genomic_DNA"/>
</dbReference>
<sequence length="507" mass="55158">EDRAPAWAFPPEGVCISVFFPLPVSTEKFMVLGPAEPLVAVLGRKVVLSCHTTPARSAENMQLRWFRSKFSEAVLIYEDGGEQPQELMAQYAGRTSLVTELLGQGQAAVLIRDVQASDDGLYSCSFREGEFYEEASLELKVAETVAKETHVARTGCGVGGGRLHCSPGGWLLRQQRTFHETAGAQGPGDSAPGDGSSCWFSLFQVNCRPSSNGGGACTWLVNSHLSYFPTNPLSEKDSAAHLPRGFPQPLLGTLPVGRLPWGAGQVLWPRSHQVCSLSAWRKAQLYAVWGAVPGALEEKLSLCEFLEENLAFRMAVWFGTWESNLDTESGPFGPGQSPDLVLSVKLSREGGSMVARLEGDCEDSGGSEAFVTARCQQDLSLRGGGLLWGRNEWFLGVCREDVKRTGWYTESPEKGFWVVGQFEAGFCPCTKDPTPLPLRQLPRRVGVFLDYSEGDVSFYNMTDGSHIFSFPRASFSGTLFPYFRLKSGVGSLTICPMAGAPEGLPVP</sequence>
<dbReference type="GO" id="GO:0005102">
    <property type="term" value="F:signaling receptor binding"/>
    <property type="evidence" value="ECO:0007669"/>
    <property type="project" value="TreeGrafter"/>
</dbReference>
<feature type="domain" description="Ig-like" evidence="6">
    <location>
        <begin position="23"/>
        <end position="140"/>
    </location>
</feature>
<dbReference type="Pfam" id="PF07686">
    <property type="entry name" value="V-set"/>
    <property type="match status" value="1"/>
</dbReference>
<dbReference type="InterPro" id="IPR007110">
    <property type="entry name" value="Ig-like_dom"/>
</dbReference>
<dbReference type="STRING" id="59463.ENSMLUP00000019295"/>
<dbReference type="InterPro" id="IPR043136">
    <property type="entry name" value="B30.2/SPRY_sf"/>
</dbReference>
<evidence type="ECO:0000256" key="2">
    <source>
        <dbReference type="ARBA" id="ARBA00007591"/>
    </source>
</evidence>
<dbReference type="EMBL" id="AAPE02049490">
    <property type="status" value="NOT_ANNOTATED_CDS"/>
    <property type="molecule type" value="Genomic_DNA"/>
</dbReference>
<dbReference type="SMART" id="SM00409">
    <property type="entry name" value="IG"/>
    <property type="match status" value="1"/>
</dbReference>
<dbReference type="EMBL" id="AAPE02049491">
    <property type="status" value="NOT_ANNOTATED_CDS"/>
    <property type="molecule type" value="Genomic_DNA"/>
</dbReference>
<dbReference type="GO" id="GO:0009897">
    <property type="term" value="C:external side of plasma membrane"/>
    <property type="evidence" value="ECO:0007669"/>
    <property type="project" value="TreeGrafter"/>
</dbReference>
<dbReference type="InterPro" id="IPR013320">
    <property type="entry name" value="ConA-like_dom_sf"/>
</dbReference>
<accession>G1Q6G2</accession>
<dbReference type="OMA" id="AFRMAVW"/>
<proteinExistence type="inferred from homology"/>
<dbReference type="SUPFAM" id="SSF49899">
    <property type="entry name" value="Concanavalin A-like lectins/glucanases"/>
    <property type="match status" value="1"/>
</dbReference>
<evidence type="ECO:0000256" key="1">
    <source>
        <dbReference type="ARBA" id="ARBA00004370"/>
    </source>
</evidence>
<reference evidence="7" key="3">
    <citation type="submission" date="2025-09" db="UniProtKB">
        <authorList>
            <consortium name="Ensembl"/>
        </authorList>
    </citation>
    <scope>IDENTIFICATION</scope>
</reference>